<proteinExistence type="predicted"/>
<organism evidence="2 4">
    <name type="scientific">Turicibacter bilis</name>
    <dbReference type="NCBI Taxonomy" id="2735723"/>
    <lineage>
        <taxon>Bacteria</taxon>
        <taxon>Bacillati</taxon>
        <taxon>Bacillota</taxon>
        <taxon>Erysipelotrichia</taxon>
        <taxon>Erysipelotrichales</taxon>
        <taxon>Turicibacteraceae</taxon>
        <taxon>Turicibacter</taxon>
    </lineage>
</organism>
<dbReference type="EMBL" id="CP071250">
    <property type="protein sequence ID" value="UUF08926.1"/>
    <property type="molecule type" value="Genomic_DNA"/>
</dbReference>
<evidence type="ECO:0000313" key="4">
    <source>
        <dbReference type="Proteomes" id="UP001058072"/>
    </source>
</evidence>
<dbReference type="AlphaFoldDB" id="A0A9Q9CKN1"/>
<dbReference type="EMBL" id="CP071249">
    <property type="protein sequence ID" value="UUF05617.1"/>
    <property type="molecule type" value="Genomic_DNA"/>
</dbReference>
<name>A0A9Q9CKN1_9FIRM</name>
<sequence>MQVDQTVISIQYGDVDGDYNCEKVVLFGTPYSPSQSYIQQLELLIHYMDDRKLRFQLDLTGYDIRLFLGDFLKTNHSQILITGRTGGSGDYAIARLYNLENNKLKLILDEEDLSRKLTCQAGYINMNGTLGVTCPATGQTFMLESRGHFNPYAGMRQDPIQPMITAVNTIYPIQQPYENYYSLQIQQRIIGVNNADLLGLIQSVIQVTQEAPMIKSQALVKFPNT</sequence>
<dbReference type="Proteomes" id="UP001058016">
    <property type="component" value="Chromosome"/>
</dbReference>
<reference evidence="2 3" key="1">
    <citation type="submission" date="2021-03" db="EMBL/GenBank/DDBJ databases">
        <title>Comparative Genomics and Metabolomics in the genus Turicibacter.</title>
        <authorList>
            <person name="Maki J."/>
            <person name="Looft T."/>
        </authorList>
    </citation>
    <scope>NUCLEOTIDE SEQUENCE</scope>
    <source>
        <strain evidence="2">ISU324</strain>
        <strain evidence="1 3">MMM721</strain>
    </source>
</reference>
<protein>
    <submittedName>
        <fullName evidence="2">Uncharacterized protein</fullName>
    </submittedName>
</protein>
<gene>
    <name evidence="1" type="ORF">J0J69_11215</name>
    <name evidence="2" type="ORF">J0J70_02650</name>
</gene>
<accession>A0A9Q9CKN1</accession>
<evidence type="ECO:0000313" key="2">
    <source>
        <dbReference type="EMBL" id="UUF08926.1"/>
    </source>
</evidence>
<evidence type="ECO:0000313" key="3">
    <source>
        <dbReference type="Proteomes" id="UP001058016"/>
    </source>
</evidence>
<evidence type="ECO:0000313" key="1">
    <source>
        <dbReference type="EMBL" id="UUF05617.1"/>
    </source>
</evidence>
<dbReference type="RefSeq" id="WP_212725200.1">
    <property type="nucleotide sequence ID" value="NZ_CP071249.1"/>
</dbReference>
<keyword evidence="3" id="KW-1185">Reference proteome</keyword>
<dbReference type="Proteomes" id="UP001058072">
    <property type="component" value="Chromosome"/>
</dbReference>